<evidence type="ECO:0000256" key="1">
    <source>
        <dbReference type="ARBA" id="ARBA00004496"/>
    </source>
</evidence>
<dbReference type="GO" id="GO:0000156">
    <property type="term" value="F:phosphorelay response regulator activity"/>
    <property type="evidence" value="ECO:0007669"/>
    <property type="project" value="UniProtKB-UniRule"/>
</dbReference>
<keyword evidence="4 16" id="KW-0678">Repressor</keyword>
<dbReference type="InterPro" id="IPR010114">
    <property type="entry name" value="Transcript_reg_NtrC"/>
</dbReference>
<keyword evidence="8 16" id="KW-0902">Two-component regulatory system</keyword>
<dbReference type="SUPFAM" id="SSF46689">
    <property type="entry name" value="Homeodomain-like"/>
    <property type="match status" value="1"/>
</dbReference>
<evidence type="ECO:0000256" key="3">
    <source>
        <dbReference type="ARBA" id="ARBA00022490"/>
    </source>
</evidence>
<dbReference type="SUPFAM" id="SSF52172">
    <property type="entry name" value="CheY-like"/>
    <property type="match status" value="1"/>
</dbReference>
<dbReference type="GO" id="GO:0005737">
    <property type="term" value="C:cytoplasm"/>
    <property type="evidence" value="ECO:0007669"/>
    <property type="project" value="UniProtKB-SubCell"/>
</dbReference>
<sequence>MTETRTILVADDDRAIRTVLSQALGRAGYTVRATSSAATLWRWVEEGIGDLVITDVIMPDENGLDLVPRIKRVRPELRVVVMSAQSTFMTAVKAAQRGAFEYMPKPFDLKELLAVVSRALTAPAVAVPQEEEAEGERLPLIGRSAAMQEIYRTVARLTTTDLTVMITGESGTGKELVSRALHDYGRRRTGPFVAINMAAIPRELIESELFGHERGAFTGALSRGVGRFEQAAGGTLFLDEIGDMPPEAQTRLLRVLQEGEFTTVGGRNPIKANVRIVAATHRDLRQAIRQGLFREDLFYRLNVVPIRLPPLRERAEDIPLLARHFLDRAKAAGLPGKQLDQGAVDRLRQHSWPGNARELENLMRRLAALYPQEVIGGDAVANELAEAEPVAEMEARASETLEQAVERHLSSFVAAQKDGLPVRDLYERVLAEVERPLLRLALAATRGNQIKAAAMLGLNRNTLRKKIRELDLPVVRGLS</sequence>
<dbReference type="PRINTS" id="PR01590">
    <property type="entry name" value="HTHFIS"/>
</dbReference>
<dbReference type="Pfam" id="PF00072">
    <property type="entry name" value="Response_reg"/>
    <property type="match status" value="1"/>
</dbReference>
<evidence type="ECO:0000256" key="7">
    <source>
        <dbReference type="ARBA" id="ARBA00022840"/>
    </source>
</evidence>
<dbReference type="Pfam" id="PF25601">
    <property type="entry name" value="AAA_lid_14"/>
    <property type="match status" value="1"/>
</dbReference>
<evidence type="ECO:0000256" key="2">
    <source>
        <dbReference type="ARBA" id="ARBA00019059"/>
    </source>
</evidence>
<dbReference type="OrthoDB" id="9770562at2"/>
<keyword evidence="12 16" id="KW-0804">Transcription</keyword>
<evidence type="ECO:0000259" key="18">
    <source>
        <dbReference type="PROSITE" id="PS50110"/>
    </source>
</evidence>
<reference evidence="19 20" key="1">
    <citation type="submission" date="2016-10" db="EMBL/GenBank/DDBJ databases">
        <title>Draft Genome sequence of Roseomonas sp. strain M3.</title>
        <authorList>
            <person name="Subhash Y."/>
            <person name="Lee S."/>
        </authorList>
    </citation>
    <scope>NUCLEOTIDE SEQUENCE [LARGE SCALE GENOMIC DNA]</scope>
    <source>
        <strain evidence="19 20">M3</strain>
    </source>
</reference>
<dbReference type="Gene3D" id="3.40.50.2300">
    <property type="match status" value="1"/>
</dbReference>
<dbReference type="PANTHER" id="PTHR32071">
    <property type="entry name" value="TRANSCRIPTIONAL REGULATORY PROTEIN"/>
    <property type="match status" value="1"/>
</dbReference>
<evidence type="ECO:0000256" key="11">
    <source>
        <dbReference type="ARBA" id="ARBA00023159"/>
    </source>
</evidence>
<accession>A0A1V2H2H7</accession>
<dbReference type="Pfam" id="PF02954">
    <property type="entry name" value="HTH_8"/>
    <property type="match status" value="1"/>
</dbReference>
<dbReference type="PROSITE" id="PS00676">
    <property type="entry name" value="SIGMA54_INTERACT_2"/>
    <property type="match status" value="1"/>
</dbReference>
<organism evidence="19 20">
    <name type="scientific">Teichococcus deserti</name>
    <dbReference type="NCBI Taxonomy" id="1817963"/>
    <lineage>
        <taxon>Bacteria</taxon>
        <taxon>Pseudomonadati</taxon>
        <taxon>Pseudomonadota</taxon>
        <taxon>Alphaproteobacteria</taxon>
        <taxon>Acetobacterales</taxon>
        <taxon>Roseomonadaceae</taxon>
        <taxon>Roseomonas</taxon>
    </lineage>
</organism>
<evidence type="ECO:0000256" key="4">
    <source>
        <dbReference type="ARBA" id="ARBA00022491"/>
    </source>
</evidence>
<dbReference type="InterPro" id="IPR009057">
    <property type="entry name" value="Homeodomain-like_sf"/>
</dbReference>
<dbReference type="Gene3D" id="1.10.10.60">
    <property type="entry name" value="Homeodomain-like"/>
    <property type="match status" value="1"/>
</dbReference>
<dbReference type="NCBIfam" id="TIGR01818">
    <property type="entry name" value="ntrC"/>
    <property type="match status" value="1"/>
</dbReference>
<keyword evidence="7 16" id="KW-0067">ATP-binding</keyword>
<dbReference type="Pfam" id="PF00158">
    <property type="entry name" value="Sigma54_activat"/>
    <property type="match status" value="1"/>
</dbReference>
<dbReference type="InterPro" id="IPR058031">
    <property type="entry name" value="AAA_lid_NorR"/>
</dbReference>
<dbReference type="InterPro" id="IPR027417">
    <property type="entry name" value="P-loop_NTPase"/>
</dbReference>
<dbReference type="Proteomes" id="UP000188879">
    <property type="component" value="Unassembled WGS sequence"/>
</dbReference>
<evidence type="ECO:0000256" key="14">
    <source>
        <dbReference type="ARBA" id="ARBA00043886"/>
    </source>
</evidence>
<dbReference type="InterPro" id="IPR002078">
    <property type="entry name" value="Sigma_54_int"/>
</dbReference>
<evidence type="ECO:0000256" key="6">
    <source>
        <dbReference type="ARBA" id="ARBA00022741"/>
    </source>
</evidence>
<dbReference type="CDD" id="cd00009">
    <property type="entry name" value="AAA"/>
    <property type="match status" value="1"/>
</dbReference>
<dbReference type="InterPro" id="IPR003593">
    <property type="entry name" value="AAA+_ATPase"/>
</dbReference>
<name>A0A1V2H2H7_9PROT</name>
<evidence type="ECO:0000256" key="13">
    <source>
        <dbReference type="ARBA" id="ARBA00023231"/>
    </source>
</evidence>
<evidence type="ECO:0000256" key="16">
    <source>
        <dbReference type="RuleBase" id="RU365013"/>
    </source>
</evidence>
<evidence type="ECO:0000256" key="12">
    <source>
        <dbReference type="ARBA" id="ARBA00023163"/>
    </source>
</evidence>
<protein>
    <recommendedName>
        <fullName evidence="2 16">DNA-binding transcriptional regulator NtrC</fullName>
    </recommendedName>
    <alternativeName>
        <fullName evidence="16">Nitrogen regulation protein NR(I)</fullName>
    </alternativeName>
</protein>
<feature type="modified residue" description="4-aspartylphosphate" evidence="15">
    <location>
        <position position="55"/>
    </location>
</feature>
<dbReference type="RefSeq" id="WP_076957944.1">
    <property type="nucleotide sequence ID" value="NZ_MLCO01000129.1"/>
</dbReference>
<keyword evidence="3 16" id="KW-0963">Cytoplasm</keyword>
<keyword evidence="10 16" id="KW-0238">DNA-binding</keyword>
<evidence type="ECO:0000259" key="17">
    <source>
        <dbReference type="PROSITE" id="PS50045"/>
    </source>
</evidence>
<evidence type="ECO:0000256" key="8">
    <source>
        <dbReference type="ARBA" id="ARBA00023012"/>
    </source>
</evidence>
<keyword evidence="20" id="KW-1185">Reference proteome</keyword>
<dbReference type="InterPro" id="IPR011006">
    <property type="entry name" value="CheY-like_superfamily"/>
</dbReference>
<proteinExistence type="predicted"/>
<evidence type="ECO:0000256" key="5">
    <source>
        <dbReference type="ARBA" id="ARBA00022553"/>
    </source>
</evidence>
<dbReference type="AlphaFoldDB" id="A0A1V2H2H7"/>
<dbReference type="PANTHER" id="PTHR32071:SF95">
    <property type="entry name" value="DNA-BINDING TRANSCRIPTIONAL REGULATOR NTRC"/>
    <property type="match status" value="1"/>
</dbReference>
<evidence type="ECO:0000256" key="10">
    <source>
        <dbReference type="ARBA" id="ARBA00023125"/>
    </source>
</evidence>
<dbReference type="PROSITE" id="PS00675">
    <property type="entry name" value="SIGMA54_INTERACT_1"/>
    <property type="match status" value="1"/>
</dbReference>
<dbReference type="FunFam" id="3.40.50.300:FF:000006">
    <property type="entry name" value="DNA-binding transcriptional regulator NtrC"/>
    <property type="match status" value="1"/>
</dbReference>
<dbReference type="SMART" id="SM00448">
    <property type="entry name" value="REC"/>
    <property type="match status" value="1"/>
</dbReference>
<dbReference type="InterPro" id="IPR025662">
    <property type="entry name" value="Sigma_54_int_dom_ATP-bd_1"/>
</dbReference>
<comment type="subcellular location">
    <subcellularLocation>
        <location evidence="1 16">Cytoplasm</location>
    </subcellularLocation>
</comment>
<dbReference type="InterPro" id="IPR025943">
    <property type="entry name" value="Sigma_54_int_dom_ATP-bd_2"/>
</dbReference>
<dbReference type="InterPro" id="IPR002197">
    <property type="entry name" value="HTH_Fis"/>
</dbReference>
<evidence type="ECO:0000313" key="19">
    <source>
        <dbReference type="EMBL" id="ONG52839.1"/>
    </source>
</evidence>
<dbReference type="CDD" id="cd19928">
    <property type="entry name" value="REC_RcNtrC-like"/>
    <property type="match status" value="1"/>
</dbReference>
<comment type="function">
    <text evidence="14 16">Member of the two-component regulatory system NtrB/NtrC, which controls expression of the nitrogen-regulated (ntr) genes in response to nitrogen limitation. Phosphorylated NtrC binds directly to DNA and stimulates the formation of open promoter-sigma54-RNA polymerase complexes.</text>
</comment>
<dbReference type="SUPFAM" id="SSF52540">
    <property type="entry name" value="P-loop containing nucleoside triphosphate hydrolases"/>
    <property type="match status" value="1"/>
</dbReference>
<evidence type="ECO:0000256" key="15">
    <source>
        <dbReference type="PROSITE-ProRule" id="PRU00169"/>
    </source>
</evidence>
<dbReference type="GO" id="GO:0006808">
    <property type="term" value="P:regulation of nitrogen utilization"/>
    <property type="evidence" value="ECO:0007669"/>
    <property type="project" value="UniProtKB-UniRule"/>
</dbReference>
<keyword evidence="9 16" id="KW-0805">Transcription regulation</keyword>
<feature type="domain" description="Sigma-54 factor interaction" evidence="17">
    <location>
        <begin position="140"/>
        <end position="368"/>
    </location>
</feature>
<keyword evidence="13 16" id="KW-0535">Nitrogen fixation</keyword>
<keyword evidence="11 16" id="KW-0010">Activator</keyword>
<dbReference type="Gene3D" id="1.10.8.60">
    <property type="match status" value="1"/>
</dbReference>
<dbReference type="Gene3D" id="3.40.50.300">
    <property type="entry name" value="P-loop containing nucleotide triphosphate hydrolases"/>
    <property type="match status" value="1"/>
</dbReference>
<feature type="domain" description="Response regulatory" evidence="18">
    <location>
        <begin position="6"/>
        <end position="120"/>
    </location>
</feature>
<gene>
    <name evidence="16" type="primary">ntrC</name>
    <name evidence="19" type="ORF">BKE38_13870</name>
</gene>
<dbReference type="GO" id="GO:0043565">
    <property type="term" value="F:sequence-specific DNA binding"/>
    <property type="evidence" value="ECO:0007669"/>
    <property type="project" value="InterPro"/>
</dbReference>
<dbReference type="EMBL" id="MLCO01000129">
    <property type="protein sequence ID" value="ONG52839.1"/>
    <property type="molecule type" value="Genomic_DNA"/>
</dbReference>
<evidence type="ECO:0000256" key="9">
    <source>
        <dbReference type="ARBA" id="ARBA00023015"/>
    </source>
</evidence>
<evidence type="ECO:0000313" key="20">
    <source>
        <dbReference type="Proteomes" id="UP000188879"/>
    </source>
</evidence>
<comment type="caution">
    <text evidence="19">The sequence shown here is derived from an EMBL/GenBank/DDBJ whole genome shotgun (WGS) entry which is preliminary data.</text>
</comment>
<dbReference type="SMART" id="SM00382">
    <property type="entry name" value="AAA"/>
    <property type="match status" value="1"/>
</dbReference>
<dbReference type="PROSITE" id="PS50045">
    <property type="entry name" value="SIGMA54_INTERACT_4"/>
    <property type="match status" value="1"/>
</dbReference>
<keyword evidence="5 15" id="KW-0597">Phosphoprotein</keyword>
<dbReference type="PROSITE" id="PS50110">
    <property type="entry name" value="RESPONSE_REGULATORY"/>
    <property type="match status" value="1"/>
</dbReference>
<dbReference type="InterPro" id="IPR001789">
    <property type="entry name" value="Sig_transdc_resp-reg_receiver"/>
</dbReference>
<dbReference type="GO" id="GO:0005524">
    <property type="term" value="F:ATP binding"/>
    <property type="evidence" value="ECO:0007669"/>
    <property type="project" value="UniProtKB-KW"/>
</dbReference>
<dbReference type="GO" id="GO:0006355">
    <property type="term" value="P:regulation of DNA-templated transcription"/>
    <property type="evidence" value="ECO:0007669"/>
    <property type="project" value="InterPro"/>
</dbReference>
<keyword evidence="6 16" id="KW-0547">Nucleotide-binding</keyword>